<keyword evidence="5" id="KW-0333">Golgi apparatus</keyword>
<evidence type="ECO:0000256" key="7">
    <source>
        <dbReference type="ARBA" id="ARBA00037078"/>
    </source>
</evidence>
<dbReference type="InterPro" id="IPR027027">
    <property type="entry name" value="GOSR2/Membrin/Bos1"/>
</dbReference>
<evidence type="ECO:0000256" key="10">
    <source>
        <dbReference type="PIRNR" id="PIRNR028865"/>
    </source>
</evidence>
<dbReference type="GO" id="GO:0031201">
    <property type="term" value="C:SNARE complex"/>
    <property type="evidence" value="ECO:0007669"/>
    <property type="project" value="TreeGrafter"/>
</dbReference>
<dbReference type="GO" id="GO:0005484">
    <property type="term" value="F:SNAP receptor activity"/>
    <property type="evidence" value="ECO:0007669"/>
    <property type="project" value="InterPro"/>
</dbReference>
<evidence type="ECO:0000313" key="12">
    <source>
        <dbReference type="WBParaSite" id="SRDH1_33930.1"/>
    </source>
</evidence>
<evidence type="ECO:0000256" key="5">
    <source>
        <dbReference type="ARBA" id="ARBA00023034"/>
    </source>
</evidence>
<dbReference type="AlphaFoldDB" id="A0A183R127"/>
<dbReference type="GO" id="GO:0000149">
    <property type="term" value="F:SNARE binding"/>
    <property type="evidence" value="ECO:0007669"/>
    <property type="project" value="TreeGrafter"/>
</dbReference>
<comment type="subcellular location">
    <subcellularLocation>
        <location evidence="8">Golgi apparatus</location>
        <location evidence="8">cis-Golgi network membrane</location>
        <topology evidence="8">Single-pass type IV membrane protein</topology>
    </subcellularLocation>
</comment>
<dbReference type="PANTHER" id="PTHR21230">
    <property type="entry name" value="VESICLE TRANSPORT V-SNARE PROTEIN VTI1-RELATED"/>
    <property type="match status" value="1"/>
</dbReference>
<keyword evidence="2" id="KW-0812">Transmembrane</keyword>
<dbReference type="GO" id="GO:0006906">
    <property type="term" value="P:vesicle fusion"/>
    <property type="evidence" value="ECO:0007669"/>
    <property type="project" value="TreeGrafter"/>
</dbReference>
<keyword evidence="1 10" id="KW-0813">Transport</keyword>
<evidence type="ECO:0000256" key="1">
    <source>
        <dbReference type="ARBA" id="ARBA00022448"/>
    </source>
</evidence>
<evidence type="ECO:0000256" key="6">
    <source>
        <dbReference type="ARBA" id="ARBA00023136"/>
    </source>
</evidence>
<organism evidence="11 12">
    <name type="scientific">Schistosoma rodhaini</name>
    <dbReference type="NCBI Taxonomy" id="6188"/>
    <lineage>
        <taxon>Eukaryota</taxon>
        <taxon>Metazoa</taxon>
        <taxon>Spiralia</taxon>
        <taxon>Lophotrochozoa</taxon>
        <taxon>Platyhelminthes</taxon>
        <taxon>Trematoda</taxon>
        <taxon>Digenea</taxon>
        <taxon>Strigeidida</taxon>
        <taxon>Schistosomatoidea</taxon>
        <taxon>Schistosomatidae</taxon>
        <taxon>Schistosoma</taxon>
    </lineage>
</organism>
<keyword evidence="11" id="KW-1185">Reference proteome</keyword>
<keyword evidence="3 10" id="KW-0653">Protein transport</keyword>
<keyword evidence="4" id="KW-1133">Transmembrane helix</keyword>
<name>A0A183R127_9TREM</name>
<dbReference type="GO" id="GO:0012507">
    <property type="term" value="C:ER to Golgi transport vesicle membrane"/>
    <property type="evidence" value="ECO:0007669"/>
    <property type="project" value="TreeGrafter"/>
</dbReference>
<evidence type="ECO:0000256" key="2">
    <source>
        <dbReference type="ARBA" id="ARBA00022692"/>
    </source>
</evidence>
<keyword evidence="6 10" id="KW-0472">Membrane</keyword>
<dbReference type="WBParaSite" id="SRDH1_33930.1">
    <property type="protein sequence ID" value="SRDH1_33930.1"/>
    <property type="gene ID" value="SRDH1_33930"/>
</dbReference>
<evidence type="ECO:0000256" key="4">
    <source>
        <dbReference type="ARBA" id="ARBA00022989"/>
    </source>
</evidence>
<dbReference type="GO" id="GO:0005789">
    <property type="term" value="C:endoplasmic reticulum membrane"/>
    <property type="evidence" value="ECO:0007669"/>
    <property type="project" value="TreeGrafter"/>
</dbReference>
<evidence type="ECO:0000313" key="11">
    <source>
        <dbReference type="Proteomes" id="UP000050792"/>
    </source>
</evidence>
<reference evidence="11" key="1">
    <citation type="submission" date="2022-06" db="EMBL/GenBank/DDBJ databases">
        <authorList>
            <person name="Berger JAMES D."/>
            <person name="Berger JAMES D."/>
        </authorList>
    </citation>
    <scope>NUCLEOTIDE SEQUENCE [LARGE SCALE GENOMIC DNA]</scope>
</reference>
<accession>A0A183R127</accession>
<dbReference type="GO" id="GO:0031902">
    <property type="term" value="C:late endosome membrane"/>
    <property type="evidence" value="ECO:0007669"/>
    <property type="project" value="TreeGrafter"/>
</dbReference>
<reference evidence="12" key="2">
    <citation type="submission" date="2023-11" db="UniProtKB">
        <authorList>
            <consortium name="WormBaseParasite"/>
        </authorList>
    </citation>
    <scope>IDENTIFICATION</scope>
</reference>
<evidence type="ECO:0000256" key="3">
    <source>
        <dbReference type="ARBA" id="ARBA00022927"/>
    </source>
</evidence>
<protein>
    <submittedName>
        <fullName evidence="12">Golgi SNAP receptor complex member 2</fullName>
    </submittedName>
</protein>
<evidence type="ECO:0000256" key="8">
    <source>
        <dbReference type="ARBA" id="ARBA00037862"/>
    </source>
</evidence>
<dbReference type="GO" id="GO:0005794">
    <property type="term" value="C:Golgi apparatus"/>
    <property type="evidence" value="ECO:0007669"/>
    <property type="project" value="UniProtKB-SubCell"/>
</dbReference>
<dbReference type="GO" id="GO:0015031">
    <property type="term" value="P:protein transport"/>
    <property type="evidence" value="ECO:0007669"/>
    <property type="project" value="UniProtKB-KW"/>
</dbReference>
<evidence type="ECO:0000256" key="9">
    <source>
        <dbReference type="ARBA" id="ARBA00038172"/>
    </source>
</evidence>
<dbReference type="Pfam" id="PF12352">
    <property type="entry name" value="V-SNARE_C"/>
    <property type="match status" value="1"/>
</dbReference>
<dbReference type="PIRSF" id="PIRSF028865">
    <property type="entry name" value="Membrin-2"/>
    <property type="match status" value="1"/>
</dbReference>
<proteinExistence type="inferred from homology"/>
<comment type="function">
    <text evidence="7 10">Involved in transport of proteins from the cis/medial-Golgi to the trans-Golgi network.</text>
</comment>
<sequence length="232" mass="27080">MDYDKFSIQTKCLLHTVSESIGQLESMVHSLKSSLELDEINKLYHRLNQDIQNINSNCDRLSTLLSTVEPYSRRSQLRLSLDQTRFECKQYETNLKVIDRKKNEKWRHLIEREELLSHDFSTNASVRNNNGLSGSTVIKLDPDLEHYSRLSNVGKQIDDMLLSGSFSLSALQEQGMTLKKAQRRIMDILNTLGLSNTVMRLIERRSHQDKILFWVLVAVTLILFWGIWRLFH</sequence>
<comment type="similarity">
    <text evidence="9 10">Belongs to the GOSR2 family.</text>
</comment>
<dbReference type="CDD" id="cd15863">
    <property type="entry name" value="SNARE_GS27"/>
    <property type="match status" value="1"/>
</dbReference>
<dbReference type="Proteomes" id="UP000050792">
    <property type="component" value="Unassembled WGS sequence"/>
</dbReference>
<dbReference type="PANTHER" id="PTHR21230:SF1">
    <property type="entry name" value="GOLGI SNAP RECEPTOR COMPLEX MEMBER 2"/>
    <property type="match status" value="1"/>
</dbReference>